<keyword evidence="5 12" id="KW-0808">Transferase</keyword>
<keyword evidence="10" id="KW-0460">Magnesium</keyword>
<comment type="cofactor">
    <cofactor evidence="1">
        <name>Mg(2+)</name>
        <dbReference type="ChEBI" id="CHEBI:18420"/>
    </cofactor>
</comment>
<dbReference type="GO" id="GO:0043531">
    <property type="term" value="F:ADP binding"/>
    <property type="evidence" value="ECO:0007669"/>
    <property type="project" value="TreeGrafter"/>
</dbReference>
<dbReference type="PANTHER" id="PTHR11406">
    <property type="entry name" value="PHOSPHOGLYCERATE KINASE"/>
    <property type="match status" value="1"/>
</dbReference>
<sequence>RLSYKKIDYTGQRVLIRVDFNVPQDPSKITNTARIDAALPTIKYALDKGAKSVVLMSHLGRPSGIGLEEKFSMKPVFEVLKTKLEAPVLFASGEMCADPAPGTVILLENLRMNIEETGKGEKDDKKIKADAAKVKKFKAHLRQLADVYINDAFGTAHRGHASMLGEGFAVRAAGSLMFKELDAFAKVIDVPARPVLA</sequence>
<reference evidence="14" key="2">
    <citation type="submission" date="2024-10" db="UniProtKB">
        <authorList>
            <consortium name="EnsemblProtists"/>
        </authorList>
    </citation>
    <scope>IDENTIFICATION</scope>
</reference>
<dbReference type="GO" id="GO:0046872">
    <property type="term" value="F:metal ion binding"/>
    <property type="evidence" value="ECO:0007669"/>
    <property type="project" value="UniProtKB-KW"/>
</dbReference>
<evidence type="ECO:0000256" key="13">
    <source>
        <dbReference type="RuleBase" id="RU000696"/>
    </source>
</evidence>
<evidence type="ECO:0000256" key="7">
    <source>
        <dbReference type="ARBA" id="ARBA00022741"/>
    </source>
</evidence>
<dbReference type="OMA" id="CAGPEVE"/>
<dbReference type="FunFam" id="3.40.50.1260:FF:000005">
    <property type="entry name" value="Phosphoglycerate kinase"/>
    <property type="match status" value="1"/>
</dbReference>
<evidence type="ECO:0000256" key="6">
    <source>
        <dbReference type="ARBA" id="ARBA00022723"/>
    </source>
</evidence>
<dbReference type="GO" id="GO:0006094">
    <property type="term" value="P:gluconeogenesis"/>
    <property type="evidence" value="ECO:0007669"/>
    <property type="project" value="TreeGrafter"/>
</dbReference>
<dbReference type="UniPathway" id="UPA00109">
    <property type="reaction ID" value="UER00185"/>
</dbReference>
<reference evidence="15" key="1">
    <citation type="journal article" date="2013" name="Nature">
        <title>Pan genome of the phytoplankton Emiliania underpins its global distribution.</title>
        <authorList>
            <person name="Read B.A."/>
            <person name="Kegel J."/>
            <person name="Klute M.J."/>
            <person name="Kuo A."/>
            <person name="Lefebvre S.C."/>
            <person name="Maumus F."/>
            <person name="Mayer C."/>
            <person name="Miller J."/>
            <person name="Monier A."/>
            <person name="Salamov A."/>
            <person name="Young J."/>
            <person name="Aguilar M."/>
            <person name="Claverie J.M."/>
            <person name="Frickenhaus S."/>
            <person name="Gonzalez K."/>
            <person name="Herman E.K."/>
            <person name="Lin Y.C."/>
            <person name="Napier J."/>
            <person name="Ogata H."/>
            <person name="Sarno A.F."/>
            <person name="Shmutz J."/>
            <person name="Schroeder D."/>
            <person name="de Vargas C."/>
            <person name="Verret F."/>
            <person name="von Dassow P."/>
            <person name="Valentin K."/>
            <person name="Van de Peer Y."/>
            <person name="Wheeler G."/>
            <person name="Dacks J.B."/>
            <person name="Delwiche C.F."/>
            <person name="Dyhrman S.T."/>
            <person name="Glockner G."/>
            <person name="John U."/>
            <person name="Richards T."/>
            <person name="Worden A.Z."/>
            <person name="Zhang X."/>
            <person name="Grigoriev I.V."/>
            <person name="Allen A.E."/>
            <person name="Bidle K."/>
            <person name="Borodovsky M."/>
            <person name="Bowler C."/>
            <person name="Brownlee C."/>
            <person name="Cock J.M."/>
            <person name="Elias M."/>
            <person name="Gladyshev V.N."/>
            <person name="Groth M."/>
            <person name="Guda C."/>
            <person name="Hadaegh A."/>
            <person name="Iglesias-Rodriguez M.D."/>
            <person name="Jenkins J."/>
            <person name="Jones B.M."/>
            <person name="Lawson T."/>
            <person name="Leese F."/>
            <person name="Lindquist E."/>
            <person name="Lobanov A."/>
            <person name="Lomsadze A."/>
            <person name="Malik S.B."/>
            <person name="Marsh M.E."/>
            <person name="Mackinder L."/>
            <person name="Mock T."/>
            <person name="Mueller-Roeber B."/>
            <person name="Pagarete A."/>
            <person name="Parker M."/>
            <person name="Probert I."/>
            <person name="Quesneville H."/>
            <person name="Raines C."/>
            <person name="Rensing S.A."/>
            <person name="Riano-Pachon D.M."/>
            <person name="Richier S."/>
            <person name="Rokitta S."/>
            <person name="Shiraiwa Y."/>
            <person name="Soanes D.M."/>
            <person name="van der Giezen M."/>
            <person name="Wahlund T.M."/>
            <person name="Williams B."/>
            <person name="Wilson W."/>
            <person name="Wolfe G."/>
            <person name="Wurch L.L."/>
        </authorList>
    </citation>
    <scope>NUCLEOTIDE SEQUENCE</scope>
</reference>
<evidence type="ECO:0000256" key="11">
    <source>
        <dbReference type="ARBA" id="ARBA00023152"/>
    </source>
</evidence>
<protein>
    <recommendedName>
        <fullName evidence="4 12">Phosphoglycerate kinase</fullName>
        <ecNumber evidence="4 12">2.7.2.3</ecNumber>
    </recommendedName>
</protein>
<keyword evidence="15" id="KW-1185">Reference proteome</keyword>
<name>A0A0D3ILH1_EMIH1</name>
<dbReference type="Proteomes" id="UP000013827">
    <property type="component" value="Unassembled WGS sequence"/>
</dbReference>
<evidence type="ECO:0000256" key="10">
    <source>
        <dbReference type="ARBA" id="ARBA00022842"/>
    </source>
</evidence>
<dbReference type="PaxDb" id="2903-EOD12106"/>
<dbReference type="GO" id="GO:0004618">
    <property type="term" value="F:phosphoglycerate kinase activity"/>
    <property type="evidence" value="ECO:0007669"/>
    <property type="project" value="UniProtKB-EC"/>
</dbReference>
<keyword evidence="7" id="KW-0547">Nucleotide-binding</keyword>
<evidence type="ECO:0000256" key="4">
    <source>
        <dbReference type="ARBA" id="ARBA00013061"/>
    </source>
</evidence>
<dbReference type="Pfam" id="PF00162">
    <property type="entry name" value="PGK"/>
    <property type="match status" value="1"/>
</dbReference>
<dbReference type="AlphaFoldDB" id="A0A0D3ILH1"/>
<keyword evidence="9" id="KW-0067">ATP-binding</keyword>
<comment type="catalytic activity">
    <reaction evidence="12">
        <text>(2R)-3-phosphoglycerate + ATP = (2R)-3-phospho-glyceroyl phosphate + ADP</text>
        <dbReference type="Rhea" id="RHEA:14801"/>
        <dbReference type="ChEBI" id="CHEBI:30616"/>
        <dbReference type="ChEBI" id="CHEBI:57604"/>
        <dbReference type="ChEBI" id="CHEBI:58272"/>
        <dbReference type="ChEBI" id="CHEBI:456216"/>
        <dbReference type="EC" id="2.7.2.3"/>
    </reaction>
</comment>
<keyword evidence="11" id="KW-0324">Glycolysis</keyword>
<evidence type="ECO:0000256" key="2">
    <source>
        <dbReference type="ARBA" id="ARBA00004838"/>
    </source>
</evidence>
<dbReference type="GO" id="GO:0006096">
    <property type="term" value="P:glycolytic process"/>
    <property type="evidence" value="ECO:0007669"/>
    <property type="project" value="UniProtKB-KW"/>
</dbReference>
<dbReference type="STRING" id="2903.R1DMR1"/>
<comment type="pathway">
    <text evidence="2 12">Carbohydrate degradation; glycolysis; pyruvate from D-glyceraldehyde 3-phosphate: step 2/5.</text>
</comment>
<dbReference type="EC" id="2.7.2.3" evidence="4 12"/>
<comment type="similarity">
    <text evidence="3 12">Belongs to the phosphoglycerate kinase family.</text>
</comment>
<evidence type="ECO:0000256" key="1">
    <source>
        <dbReference type="ARBA" id="ARBA00001946"/>
    </source>
</evidence>
<dbReference type="PANTHER" id="PTHR11406:SF0">
    <property type="entry name" value="PHOSPHOGLYCERATE KINASE"/>
    <property type="match status" value="1"/>
</dbReference>
<keyword evidence="8 12" id="KW-0418">Kinase</keyword>
<keyword evidence="6" id="KW-0479">Metal-binding</keyword>
<evidence type="ECO:0000313" key="15">
    <source>
        <dbReference type="Proteomes" id="UP000013827"/>
    </source>
</evidence>
<evidence type="ECO:0000256" key="5">
    <source>
        <dbReference type="ARBA" id="ARBA00022679"/>
    </source>
</evidence>
<dbReference type="InterPro" id="IPR015911">
    <property type="entry name" value="Phosphoglycerate_kinase_CS"/>
</dbReference>
<dbReference type="SUPFAM" id="SSF53748">
    <property type="entry name" value="Phosphoglycerate kinase"/>
    <property type="match status" value="1"/>
</dbReference>
<dbReference type="RefSeq" id="XP_005764535.1">
    <property type="nucleotide sequence ID" value="XM_005764478.1"/>
</dbReference>
<proteinExistence type="inferred from homology"/>
<dbReference type="GeneID" id="17258337"/>
<dbReference type="EnsemblProtists" id="EOD12106">
    <property type="protein sequence ID" value="EOD12106"/>
    <property type="gene ID" value="EMIHUDRAFT_45969"/>
</dbReference>
<evidence type="ECO:0000313" key="14">
    <source>
        <dbReference type="EnsemblProtists" id="EOD12106"/>
    </source>
</evidence>
<dbReference type="PRINTS" id="PR00477">
    <property type="entry name" value="PHGLYCKINASE"/>
</dbReference>
<dbReference type="eggNOG" id="KOG1367">
    <property type="taxonomic scope" value="Eukaryota"/>
</dbReference>
<dbReference type="InterPro" id="IPR015824">
    <property type="entry name" value="Phosphoglycerate_kinase_N"/>
</dbReference>
<evidence type="ECO:0000256" key="9">
    <source>
        <dbReference type="ARBA" id="ARBA00022840"/>
    </source>
</evidence>
<organism evidence="14 15">
    <name type="scientific">Emiliania huxleyi (strain CCMP1516)</name>
    <dbReference type="NCBI Taxonomy" id="280463"/>
    <lineage>
        <taxon>Eukaryota</taxon>
        <taxon>Haptista</taxon>
        <taxon>Haptophyta</taxon>
        <taxon>Prymnesiophyceae</taxon>
        <taxon>Isochrysidales</taxon>
        <taxon>Noelaerhabdaceae</taxon>
        <taxon>Emiliania</taxon>
    </lineage>
</organism>
<evidence type="ECO:0000256" key="8">
    <source>
        <dbReference type="ARBA" id="ARBA00022777"/>
    </source>
</evidence>
<dbReference type="PROSITE" id="PS00111">
    <property type="entry name" value="PGLYCERATE_KINASE"/>
    <property type="match status" value="1"/>
</dbReference>
<comment type="subunit">
    <text evidence="13">Monomer.</text>
</comment>
<dbReference type="GO" id="GO:0005829">
    <property type="term" value="C:cytosol"/>
    <property type="evidence" value="ECO:0007669"/>
    <property type="project" value="TreeGrafter"/>
</dbReference>
<dbReference type="GO" id="GO:0005524">
    <property type="term" value="F:ATP binding"/>
    <property type="evidence" value="ECO:0007669"/>
    <property type="project" value="UniProtKB-KW"/>
</dbReference>
<dbReference type="KEGG" id="ehx:EMIHUDRAFT_45969"/>
<dbReference type="Gene3D" id="3.40.50.1260">
    <property type="entry name" value="Phosphoglycerate kinase, N-terminal domain"/>
    <property type="match status" value="1"/>
</dbReference>
<dbReference type="InterPro" id="IPR001576">
    <property type="entry name" value="Phosphoglycerate_kinase"/>
</dbReference>
<dbReference type="InterPro" id="IPR036043">
    <property type="entry name" value="Phosphoglycerate_kinase_sf"/>
</dbReference>
<dbReference type="HOGENOM" id="CLU_025427_2_0_1"/>
<accession>A0A0D3ILH1</accession>
<evidence type="ECO:0000256" key="3">
    <source>
        <dbReference type="ARBA" id="ARBA00008982"/>
    </source>
</evidence>
<evidence type="ECO:0000256" key="12">
    <source>
        <dbReference type="RuleBase" id="RU000532"/>
    </source>
</evidence>